<evidence type="ECO:0000313" key="3">
    <source>
        <dbReference type="Proteomes" id="UP000296049"/>
    </source>
</evidence>
<protein>
    <submittedName>
        <fullName evidence="2">Uncharacterized protein</fullName>
    </submittedName>
</protein>
<feature type="region of interest" description="Disordered" evidence="1">
    <location>
        <begin position="141"/>
        <end position="160"/>
    </location>
</feature>
<name>R0LUT1_ANAPL</name>
<accession>R0LUT1</accession>
<gene>
    <name evidence="2" type="ORF">Anapl_00161</name>
</gene>
<evidence type="ECO:0000256" key="1">
    <source>
        <dbReference type="SAM" id="MobiDB-lite"/>
    </source>
</evidence>
<organism evidence="2 3">
    <name type="scientific">Anas platyrhynchos</name>
    <name type="common">Mallard</name>
    <name type="synonym">Anas boschas</name>
    <dbReference type="NCBI Taxonomy" id="8839"/>
    <lineage>
        <taxon>Eukaryota</taxon>
        <taxon>Metazoa</taxon>
        <taxon>Chordata</taxon>
        <taxon>Craniata</taxon>
        <taxon>Vertebrata</taxon>
        <taxon>Euteleostomi</taxon>
        <taxon>Archelosauria</taxon>
        <taxon>Archosauria</taxon>
        <taxon>Dinosauria</taxon>
        <taxon>Saurischia</taxon>
        <taxon>Theropoda</taxon>
        <taxon>Coelurosauria</taxon>
        <taxon>Aves</taxon>
        <taxon>Neognathae</taxon>
        <taxon>Galloanserae</taxon>
        <taxon>Anseriformes</taxon>
        <taxon>Anatidae</taxon>
        <taxon>Anatinae</taxon>
        <taxon>Anas</taxon>
    </lineage>
</organism>
<sequence length="426" mass="47204">MDSSLLDIPKEKDVPVLKKANITEDNGGELSYSLSNSTTWVGKTNGKCKYSTSSRVPQEKGKLQEELQECPGKFVHTCPDTRGDSQRKHTSTQPIQEEKGAFRSMFKESNFQMKSKKACKDALETVQLKVTNFPISSKAISSTGHQHHLTETKSRHQPRALTDKCAASENLGLSVRGGKRATGSMLEYFLALPPLWKFGLASGRMESTGHGLPAPREKAFVILYCIRHKRNTGVCTKCLQALQDRATSQCSIPGLNLQTGIGTSHTTRSLSFIQHFISLTMYGQITPNEMRQKASKTPAGEETEMRMRSCSSLKPVKVPIEMNCPKKESLDLRQRVNQSMIFPIGQAVLARSPICTEILNTTTAAFGHISVETELEQISLPPAGAPPAGTCTMHRKLVNNLSHIAVEYASLFDYYYRSKLKVSYQE</sequence>
<dbReference type="Proteomes" id="UP000296049">
    <property type="component" value="Unassembled WGS sequence"/>
</dbReference>
<dbReference type="AlphaFoldDB" id="R0LUT1"/>
<reference evidence="3" key="1">
    <citation type="journal article" date="2013" name="Nat. Genet.">
        <title>The duck genome and transcriptome provide insight into an avian influenza virus reservoir species.</title>
        <authorList>
            <person name="Huang Y."/>
            <person name="Li Y."/>
            <person name="Burt D.W."/>
            <person name="Chen H."/>
            <person name="Zhang Y."/>
            <person name="Qian W."/>
            <person name="Kim H."/>
            <person name="Gan S."/>
            <person name="Zhao Y."/>
            <person name="Li J."/>
            <person name="Yi K."/>
            <person name="Feng H."/>
            <person name="Zhu P."/>
            <person name="Li B."/>
            <person name="Liu Q."/>
            <person name="Fairley S."/>
            <person name="Magor K.E."/>
            <person name="Du Z."/>
            <person name="Hu X."/>
            <person name="Goodman L."/>
            <person name="Tafer H."/>
            <person name="Vignal A."/>
            <person name="Lee T."/>
            <person name="Kim K.W."/>
            <person name="Sheng Z."/>
            <person name="An Y."/>
            <person name="Searle S."/>
            <person name="Herrero J."/>
            <person name="Groenen M.A."/>
            <person name="Crooijmans R.P."/>
            <person name="Faraut T."/>
            <person name="Cai Q."/>
            <person name="Webster R.G."/>
            <person name="Aldridge J.R."/>
            <person name="Warren W.C."/>
            <person name="Bartschat S."/>
            <person name="Kehr S."/>
            <person name="Marz M."/>
            <person name="Stadler P.F."/>
            <person name="Smith J."/>
            <person name="Kraus R.H."/>
            <person name="Zhao Y."/>
            <person name="Ren L."/>
            <person name="Fei J."/>
            <person name="Morisson M."/>
            <person name="Kaiser P."/>
            <person name="Griffin D.K."/>
            <person name="Rao M."/>
            <person name="Pitel F."/>
            <person name="Wang J."/>
            <person name="Li N."/>
        </authorList>
    </citation>
    <scope>NUCLEOTIDE SEQUENCE [LARGE SCALE GENOMIC DNA]</scope>
</reference>
<dbReference type="EMBL" id="KB742808">
    <property type="protein sequence ID" value="EOB04193.1"/>
    <property type="molecule type" value="Genomic_DNA"/>
</dbReference>
<proteinExistence type="predicted"/>
<evidence type="ECO:0000313" key="2">
    <source>
        <dbReference type="EMBL" id="EOB04193.1"/>
    </source>
</evidence>
<keyword evidence="3" id="KW-1185">Reference proteome</keyword>